<gene>
    <name evidence="2" type="ORF">FZC76_18515</name>
</gene>
<dbReference type="PROSITE" id="PS51257">
    <property type="entry name" value="PROKAR_LIPOPROTEIN"/>
    <property type="match status" value="1"/>
</dbReference>
<sequence length="173" mass="20450">MKLKLCLFSFISLVFLVACSEETYDKNELIATFKGVDIKVNDILTQYPIEDEYIEIFLKEEIVINEAKTIGITVSQQKLEELKQTYYPSGEGIQIEDFHKEQAEILGITPKEYYEMWSLTYLERNEYIQEYIKTKFDEPASIEDGEKWGKEIEEHINKLFTNYIDNNDLIIYI</sequence>
<proteinExistence type="predicted"/>
<feature type="chain" id="PRO_5023065266" description="Lipoprotein" evidence="1">
    <location>
        <begin position="21"/>
        <end position="173"/>
    </location>
</feature>
<dbReference type="RefSeq" id="WP_148989657.1">
    <property type="nucleotide sequence ID" value="NZ_VTEV01000008.1"/>
</dbReference>
<dbReference type="EMBL" id="VTEV01000008">
    <property type="protein sequence ID" value="TYS64553.1"/>
    <property type="molecule type" value="Genomic_DNA"/>
</dbReference>
<organism evidence="2 3">
    <name type="scientific">Sutcliffiella horikoshii</name>
    <dbReference type="NCBI Taxonomy" id="79883"/>
    <lineage>
        <taxon>Bacteria</taxon>
        <taxon>Bacillati</taxon>
        <taxon>Bacillota</taxon>
        <taxon>Bacilli</taxon>
        <taxon>Bacillales</taxon>
        <taxon>Bacillaceae</taxon>
        <taxon>Sutcliffiella</taxon>
    </lineage>
</organism>
<dbReference type="AlphaFoldDB" id="A0A5D4SMP7"/>
<accession>A0A5D4SMP7</accession>
<dbReference type="Proteomes" id="UP000322524">
    <property type="component" value="Unassembled WGS sequence"/>
</dbReference>
<feature type="signal peptide" evidence="1">
    <location>
        <begin position="1"/>
        <end position="20"/>
    </location>
</feature>
<comment type="caution">
    <text evidence="2">The sequence shown here is derived from an EMBL/GenBank/DDBJ whole genome shotgun (WGS) entry which is preliminary data.</text>
</comment>
<name>A0A5D4SMP7_9BACI</name>
<protein>
    <recommendedName>
        <fullName evidence="4">Lipoprotein</fullName>
    </recommendedName>
</protein>
<evidence type="ECO:0000256" key="1">
    <source>
        <dbReference type="SAM" id="SignalP"/>
    </source>
</evidence>
<dbReference type="OrthoDB" id="2872686at2"/>
<evidence type="ECO:0000313" key="3">
    <source>
        <dbReference type="Proteomes" id="UP000322524"/>
    </source>
</evidence>
<evidence type="ECO:0000313" key="2">
    <source>
        <dbReference type="EMBL" id="TYS64553.1"/>
    </source>
</evidence>
<reference evidence="2 3" key="1">
    <citation type="submission" date="2019-08" db="EMBL/GenBank/DDBJ databases">
        <title>Bacillus genomes from the desert of Cuatro Cienegas, Coahuila.</title>
        <authorList>
            <person name="Olmedo-Alvarez G."/>
        </authorList>
    </citation>
    <scope>NUCLEOTIDE SEQUENCE [LARGE SCALE GENOMIC DNA]</scope>
    <source>
        <strain evidence="2 3">CH28_1T</strain>
    </source>
</reference>
<evidence type="ECO:0008006" key="4">
    <source>
        <dbReference type="Google" id="ProtNLM"/>
    </source>
</evidence>
<keyword evidence="1" id="KW-0732">Signal</keyword>